<keyword evidence="3" id="KW-1185">Reference proteome</keyword>
<accession>A0ABT5HRM3</accession>
<keyword evidence="1" id="KW-0472">Membrane</keyword>
<gene>
    <name evidence="2" type="ORF">PQU92_05440</name>
</gene>
<feature type="transmembrane region" description="Helical" evidence="1">
    <location>
        <begin position="81"/>
        <end position="103"/>
    </location>
</feature>
<evidence type="ECO:0000256" key="1">
    <source>
        <dbReference type="SAM" id="Phobius"/>
    </source>
</evidence>
<evidence type="ECO:0000313" key="2">
    <source>
        <dbReference type="EMBL" id="MDC7682709.1"/>
    </source>
</evidence>
<name>A0ABT5HRM3_9CAUL</name>
<feature type="transmembrane region" description="Helical" evidence="1">
    <location>
        <begin position="12"/>
        <end position="37"/>
    </location>
</feature>
<dbReference type="Proteomes" id="UP001214854">
    <property type="component" value="Unassembled WGS sequence"/>
</dbReference>
<feature type="transmembrane region" description="Helical" evidence="1">
    <location>
        <begin position="150"/>
        <end position="171"/>
    </location>
</feature>
<dbReference type="EMBL" id="JAQQKX010000003">
    <property type="protein sequence ID" value="MDC7682709.1"/>
    <property type="molecule type" value="Genomic_DNA"/>
</dbReference>
<evidence type="ECO:0000313" key="3">
    <source>
        <dbReference type="Proteomes" id="UP001214854"/>
    </source>
</evidence>
<feature type="transmembrane region" description="Helical" evidence="1">
    <location>
        <begin position="49"/>
        <end position="75"/>
    </location>
</feature>
<proteinExistence type="predicted"/>
<organism evidence="2 3">
    <name type="scientific">Asticcacaulis aquaticus</name>
    <dbReference type="NCBI Taxonomy" id="2984212"/>
    <lineage>
        <taxon>Bacteria</taxon>
        <taxon>Pseudomonadati</taxon>
        <taxon>Pseudomonadota</taxon>
        <taxon>Alphaproteobacteria</taxon>
        <taxon>Caulobacterales</taxon>
        <taxon>Caulobacteraceae</taxon>
        <taxon>Asticcacaulis</taxon>
    </lineage>
</organism>
<comment type="caution">
    <text evidence="2">The sequence shown here is derived from an EMBL/GenBank/DDBJ whole genome shotgun (WGS) entry which is preliminary data.</text>
</comment>
<keyword evidence="1" id="KW-1133">Transmembrane helix</keyword>
<feature type="transmembrane region" description="Helical" evidence="1">
    <location>
        <begin position="124"/>
        <end position="144"/>
    </location>
</feature>
<reference evidence="2 3" key="1">
    <citation type="submission" date="2023-01" db="EMBL/GenBank/DDBJ databases">
        <title>Novel species of the genus Asticcacaulis isolated from rivers.</title>
        <authorList>
            <person name="Lu H."/>
        </authorList>
    </citation>
    <scope>NUCLEOTIDE SEQUENCE [LARGE SCALE GENOMIC DNA]</scope>
    <source>
        <strain evidence="2 3">BYS171W</strain>
    </source>
</reference>
<keyword evidence="1" id="KW-0812">Transmembrane</keyword>
<dbReference type="RefSeq" id="WP_272747192.1">
    <property type="nucleotide sequence ID" value="NZ_JAQQKX010000003.1"/>
</dbReference>
<sequence>MDYREPKRLSFWLKGMTLSGLGVSLTGGLLISLSVLIDPNLQGLNDVNVLLLLGVLLSAVNLPLNVAAQLFWIFWLRRLSLNAGLSGATAVAAYLIPIGTLWGPFRVIKRVSTRIGEVTDLRPWWTVTVLAGLPILPFTIWLAGEGLDRAGLSTPSIVVMLFGYMSVITGARDYTGWQLVKRFSAADHRAKQTEVAVNAF</sequence>
<protein>
    <submittedName>
        <fullName evidence="2">Uncharacterized protein</fullName>
    </submittedName>
</protein>